<protein>
    <submittedName>
        <fullName evidence="2">Uncharacterized protein</fullName>
    </submittedName>
</protein>
<dbReference type="Pfam" id="PF19086">
    <property type="entry name" value="Terpene_syn_C_2"/>
    <property type="match status" value="1"/>
</dbReference>
<sequence length="316" mass="35810">MSGPVDARVRPPLDTAETFAPDWHTAAADHVAWLRLRDLVPGREIHRYQAQGLWKLIAYSYPRAQGAARLLLIDILGWFTVLDDHFDGPPGRDPEQARALVDLLVNAPADSPADPRTAAILAAWQDIRRRQCLGMSDAWARRTAAEWARCLDTFVTEARHRADGTLPTPDDAVPLRRHASCLYPFMNMLERVRGAELPDRLRADPAFDRLRAHTADAATLINDVFSLSREEERDSPFNMVVILQRHQGADRPAALAAVRAWIEGLRRESDALRESLSREYPDQSWYLRQTARLVDGVHRWSSTTFRYHHAVTGHPN</sequence>
<dbReference type="GO" id="GO:0010333">
    <property type="term" value="F:terpene synthase activity"/>
    <property type="evidence" value="ECO:0007669"/>
    <property type="project" value="InterPro"/>
</dbReference>
<organism evidence="2 3">
    <name type="scientific">Actinokineospora iranica</name>
    <dbReference type="NCBI Taxonomy" id="1271860"/>
    <lineage>
        <taxon>Bacteria</taxon>
        <taxon>Bacillati</taxon>
        <taxon>Actinomycetota</taxon>
        <taxon>Actinomycetes</taxon>
        <taxon>Pseudonocardiales</taxon>
        <taxon>Pseudonocardiaceae</taxon>
        <taxon>Actinokineospora</taxon>
    </lineage>
</organism>
<dbReference type="OrthoDB" id="3684574at2"/>
<dbReference type="InterPro" id="IPR034686">
    <property type="entry name" value="Terpene_cyclase-like_2"/>
</dbReference>
<dbReference type="SFLD" id="SFLDS00005">
    <property type="entry name" value="Isoprenoid_Synthase_Type_I"/>
    <property type="match status" value="1"/>
</dbReference>
<evidence type="ECO:0000313" key="2">
    <source>
        <dbReference type="EMBL" id="SDD79487.1"/>
    </source>
</evidence>
<dbReference type="STRING" id="1271860.SAMN05216174_11835"/>
<dbReference type="Gene3D" id="1.10.600.10">
    <property type="entry name" value="Farnesyl Diphosphate Synthase"/>
    <property type="match status" value="1"/>
</dbReference>
<dbReference type="InterPro" id="IPR008949">
    <property type="entry name" value="Isoprenoid_synthase_dom_sf"/>
</dbReference>
<dbReference type="SUPFAM" id="SSF48576">
    <property type="entry name" value="Terpenoid synthases"/>
    <property type="match status" value="1"/>
</dbReference>
<dbReference type="SFLD" id="SFLDG01020">
    <property type="entry name" value="Terpene_Cyclase_Like_2"/>
    <property type="match status" value="1"/>
</dbReference>
<dbReference type="AlphaFoldDB" id="A0A1G6XQ44"/>
<dbReference type="EMBL" id="FMZZ01000018">
    <property type="protein sequence ID" value="SDD79487.1"/>
    <property type="molecule type" value="Genomic_DNA"/>
</dbReference>
<reference evidence="3" key="1">
    <citation type="submission" date="2016-10" db="EMBL/GenBank/DDBJ databases">
        <authorList>
            <person name="Varghese N."/>
            <person name="Submissions S."/>
        </authorList>
    </citation>
    <scope>NUCLEOTIDE SEQUENCE [LARGE SCALE GENOMIC DNA]</scope>
    <source>
        <strain evidence="3">IBRC-M 10403</strain>
    </source>
</reference>
<keyword evidence="1" id="KW-0456">Lyase</keyword>
<evidence type="ECO:0000256" key="1">
    <source>
        <dbReference type="ARBA" id="ARBA00023239"/>
    </source>
</evidence>
<name>A0A1G6XQ44_9PSEU</name>
<proteinExistence type="predicted"/>
<keyword evidence="3" id="KW-1185">Reference proteome</keyword>
<accession>A0A1G6XQ44</accession>
<dbReference type="Proteomes" id="UP000199501">
    <property type="component" value="Unassembled WGS sequence"/>
</dbReference>
<dbReference type="RefSeq" id="WP_091456394.1">
    <property type="nucleotide sequence ID" value="NZ_FMZZ01000018.1"/>
</dbReference>
<gene>
    <name evidence="2" type="ORF">SAMN05216174_11835</name>
</gene>
<evidence type="ECO:0000313" key="3">
    <source>
        <dbReference type="Proteomes" id="UP000199501"/>
    </source>
</evidence>